<accession>A0A8S9P601</accession>
<sequence>MFTLTSKRVEQTNENREELRELVRAGSDRIVGSLRAVGIISRIIYRMCYRDRLVVGTSGCEQIV</sequence>
<evidence type="ECO:0000313" key="1">
    <source>
        <dbReference type="EMBL" id="KAF3510640.1"/>
    </source>
</evidence>
<dbReference type="EMBL" id="QGKX02001521">
    <property type="protein sequence ID" value="KAF3510640.1"/>
    <property type="molecule type" value="Genomic_DNA"/>
</dbReference>
<evidence type="ECO:0000313" key="2">
    <source>
        <dbReference type="Proteomes" id="UP000712600"/>
    </source>
</evidence>
<comment type="caution">
    <text evidence="1">The sequence shown here is derived from an EMBL/GenBank/DDBJ whole genome shotgun (WGS) entry which is preliminary data.</text>
</comment>
<organism evidence="1 2">
    <name type="scientific">Brassica cretica</name>
    <name type="common">Mustard</name>
    <dbReference type="NCBI Taxonomy" id="69181"/>
    <lineage>
        <taxon>Eukaryota</taxon>
        <taxon>Viridiplantae</taxon>
        <taxon>Streptophyta</taxon>
        <taxon>Embryophyta</taxon>
        <taxon>Tracheophyta</taxon>
        <taxon>Spermatophyta</taxon>
        <taxon>Magnoliopsida</taxon>
        <taxon>eudicotyledons</taxon>
        <taxon>Gunneridae</taxon>
        <taxon>Pentapetalae</taxon>
        <taxon>rosids</taxon>
        <taxon>malvids</taxon>
        <taxon>Brassicales</taxon>
        <taxon>Brassicaceae</taxon>
        <taxon>Brassiceae</taxon>
        <taxon>Brassica</taxon>
    </lineage>
</organism>
<reference evidence="1" key="1">
    <citation type="submission" date="2019-12" db="EMBL/GenBank/DDBJ databases">
        <title>Genome sequencing and annotation of Brassica cretica.</title>
        <authorList>
            <person name="Studholme D.J."/>
            <person name="Sarris P."/>
        </authorList>
    </citation>
    <scope>NUCLEOTIDE SEQUENCE</scope>
    <source>
        <strain evidence="1">PFS-109/04</strain>
        <tissue evidence="1">Leaf</tissue>
    </source>
</reference>
<dbReference type="Proteomes" id="UP000712600">
    <property type="component" value="Unassembled WGS sequence"/>
</dbReference>
<proteinExistence type="predicted"/>
<protein>
    <submittedName>
        <fullName evidence="1">Uncharacterized protein</fullName>
    </submittedName>
</protein>
<name>A0A8S9P601_BRACR</name>
<dbReference type="AlphaFoldDB" id="A0A8S9P601"/>
<gene>
    <name evidence="1" type="ORF">F2Q69_00002673</name>
</gene>